<dbReference type="Pfam" id="PF04427">
    <property type="entry name" value="Brix"/>
    <property type="match status" value="1"/>
</dbReference>
<name>R4WDP3_RIPPE</name>
<comment type="subcellular location">
    <subcellularLocation>
        <location evidence="1 6">Nucleus</location>
        <location evidence="1 6">Nucleolus</location>
    </subcellularLocation>
</comment>
<evidence type="ECO:0000256" key="1">
    <source>
        <dbReference type="ARBA" id="ARBA00004604"/>
    </source>
</evidence>
<protein>
    <recommendedName>
        <fullName evidence="3 6">Ribosome production factor 2 homolog</fullName>
    </recommendedName>
    <alternativeName>
        <fullName evidence="5 6">Ribosome biogenesis protein RPF2 homolog</fullName>
    </alternativeName>
</protein>
<reference evidence="9" key="1">
    <citation type="journal article" date="2013" name="PLoS ONE">
        <title>Gene expression in gut symbiotic organ of stinkbug affected by extracellular bacterial symbiont.</title>
        <authorList>
            <person name="Futahashi R."/>
            <person name="Tanaka K."/>
            <person name="Tanahashi M."/>
            <person name="Nikoh N."/>
            <person name="Kikuchi Y."/>
            <person name="Lee B.L."/>
            <person name="Fukatsu T."/>
        </authorList>
    </citation>
    <scope>NUCLEOTIDE SEQUENCE</scope>
    <source>
        <tissue evidence="9">Midgut</tissue>
    </source>
</reference>
<comment type="similarity">
    <text evidence="2 6">Belongs to the RPF2 family.</text>
</comment>
<organism evidence="9">
    <name type="scientific">Riptortus pedestris</name>
    <name type="common">Bean bug</name>
    <dbReference type="NCBI Taxonomy" id="329032"/>
    <lineage>
        <taxon>Eukaryota</taxon>
        <taxon>Metazoa</taxon>
        <taxon>Ecdysozoa</taxon>
        <taxon>Arthropoda</taxon>
        <taxon>Hexapoda</taxon>
        <taxon>Insecta</taxon>
        <taxon>Pterygota</taxon>
        <taxon>Neoptera</taxon>
        <taxon>Paraneoptera</taxon>
        <taxon>Hemiptera</taxon>
        <taxon>Heteroptera</taxon>
        <taxon>Panheteroptera</taxon>
        <taxon>Pentatomomorpha</taxon>
        <taxon>Coreoidea</taxon>
        <taxon>Alydidae</taxon>
        <taxon>Riptortus</taxon>
    </lineage>
</organism>
<dbReference type="GO" id="GO:0000463">
    <property type="term" value="P:maturation of LSU-rRNA from tricistronic rRNA transcript (SSU-rRNA, 5.8S rRNA, LSU-rRNA)"/>
    <property type="evidence" value="ECO:0007669"/>
    <property type="project" value="TreeGrafter"/>
</dbReference>
<dbReference type="EMBL" id="AK417714">
    <property type="protein sequence ID" value="BAN20929.1"/>
    <property type="molecule type" value="mRNA"/>
</dbReference>
<evidence type="ECO:0000313" key="9">
    <source>
        <dbReference type="EMBL" id="BAN20929.1"/>
    </source>
</evidence>
<sequence>MEGYSSVTIHVIQFGLKMQRIKKPTTHRGKKFVVNRLPKLIENSKQTVFLQGRKGSETLNNCLKDLYHLKKPDTVKLGEKHDFVPFENPSELERLSRKYDGSLVFFGSHTKKRPNNIVMSRMYDHQILDMVELGVKEYKGIAEFDTEKITTGLKPCLVFSGPLFEQSPDFKRIQNILVDFFQRETVNNVRLQGLEHVLMFTANDDTIYMRSYRISLKKSGCKIPRIELEEIGPSVDFSVRRTRFASDDLFKEACKQPSELKEKKVKNVTRDVFGSKLGRMHVGRQNIQKLQTRKMKGLRKPMGERRRMRAKKEGNKQKQKK</sequence>
<accession>R4WDP3</accession>
<dbReference type="GO" id="GO:0019843">
    <property type="term" value="F:rRNA binding"/>
    <property type="evidence" value="ECO:0007669"/>
    <property type="project" value="UniProtKB-UniRule"/>
</dbReference>
<dbReference type="PROSITE" id="PS50833">
    <property type="entry name" value="BRIX"/>
    <property type="match status" value="1"/>
</dbReference>
<evidence type="ECO:0000256" key="2">
    <source>
        <dbReference type="ARBA" id="ARBA00010782"/>
    </source>
</evidence>
<dbReference type="PANTHER" id="PTHR12728:SF0">
    <property type="entry name" value="RIBOSOME PRODUCTION FACTOR 2 HOMOLOG"/>
    <property type="match status" value="1"/>
</dbReference>
<evidence type="ECO:0000256" key="4">
    <source>
        <dbReference type="ARBA" id="ARBA00023242"/>
    </source>
</evidence>
<dbReference type="InterPro" id="IPR039770">
    <property type="entry name" value="Rpf2"/>
</dbReference>
<evidence type="ECO:0000256" key="5">
    <source>
        <dbReference type="ARBA" id="ARBA00030889"/>
    </source>
</evidence>
<evidence type="ECO:0000259" key="8">
    <source>
        <dbReference type="PROSITE" id="PS50833"/>
    </source>
</evidence>
<feature type="domain" description="Brix" evidence="8">
    <location>
        <begin position="45"/>
        <end position="248"/>
    </location>
</feature>
<dbReference type="GO" id="GO:0000027">
    <property type="term" value="P:ribosomal large subunit assembly"/>
    <property type="evidence" value="ECO:0007669"/>
    <property type="project" value="InterPro"/>
</dbReference>
<dbReference type="InterPro" id="IPR007109">
    <property type="entry name" value="Brix"/>
</dbReference>
<feature type="region of interest" description="Disordered" evidence="7">
    <location>
        <begin position="291"/>
        <end position="321"/>
    </location>
</feature>
<feature type="compositionally biased region" description="Basic and acidic residues" evidence="7">
    <location>
        <begin position="301"/>
        <end position="321"/>
    </location>
</feature>
<evidence type="ECO:0000256" key="3">
    <source>
        <dbReference type="ARBA" id="ARBA00020387"/>
    </source>
</evidence>
<dbReference type="GO" id="GO:0005730">
    <property type="term" value="C:nucleolus"/>
    <property type="evidence" value="ECO:0007669"/>
    <property type="project" value="UniProtKB-SubCell"/>
</dbReference>
<proteinExistence type="evidence at transcript level"/>
<dbReference type="SMART" id="SM00879">
    <property type="entry name" value="Brix"/>
    <property type="match status" value="1"/>
</dbReference>
<evidence type="ECO:0000256" key="6">
    <source>
        <dbReference type="RuleBase" id="RU367086"/>
    </source>
</evidence>
<evidence type="ECO:0000256" key="7">
    <source>
        <dbReference type="SAM" id="MobiDB-lite"/>
    </source>
</evidence>
<dbReference type="AlphaFoldDB" id="R4WDP3"/>
<dbReference type="PANTHER" id="PTHR12728">
    <property type="entry name" value="BRIX DOMAIN CONTAINING PROTEIN"/>
    <property type="match status" value="1"/>
</dbReference>
<keyword evidence="4 6" id="KW-0539">Nucleus</keyword>